<accession>A0A1Y1S947</accession>
<evidence type="ECO:0000313" key="3">
    <source>
        <dbReference type="Proteomes" id="UP000192639"/>
    </source>
</evidence>
<dbReference type="GO" id="GO:0006487">
    <property type="term" value="P:protein N-linked glycosylation"/>
    <property type="evidence" value="ECO:0007669"/>
    <property type="project" value="TreeGrafter"/>
</dbReference>
<keyword evidence="3" id="KW-1185">Reference proteome</keyword>
<dbReference type="GO" id="GO:0097367">
    <property type="term" value="F:carbohydrate derivative binding"/>
    <property type="evidence" value="ECO:0007669"/>
    <property type="project" value="InterPro"/>
</dbReference>
<dbReference type="Pfam" id="PF01380">
    <property type="entry name" value="SIS"/>
    <property type="match status" value="1"/>
</dbReference>
<organism evidence="2 3">
    <name type="scientific">Enterospora canceri</name>
    <dbReference type="NCBI Taxonomy" id="1081671"/>
    <lineage>
        <taxon>Eukaryota</taxon>
        <taxon>Fungi</taxon>
        <taxon>Fungi incertae sedis</taxon>
        <taxon>Microsporidia</taxon>
        <taxon>Enterocytozoonidae</taxon>
        <taxon>Enterospora</taxon>
    </lineage>
</organism>
<dbReference type="InterPro" id="IPR046348">
    <property type="entry name" value="SIS_dom_sf"/>
</dbReference>
<comment type="caution">
    <text evidence="2">The sequence shown here is derived from an EMBL/GenBank/DDBJ whole genome shotgun (WGS) entry which is preliminary data.</text>
</comment>
<sequence length="112" mass="11953">MAGELKHGTLALVEEETKMLFVGVGDEDDTSNKAALNQIISHNGTPIVIGTAALTDWASGHGLRTVTIPETVPELQNILNIIPMQIAAYRIAVNIGINPDKPRNLAKSVTVK</sequence>
<name>A0A1Y1S947_9MICR</name>
<dbReference type="VEuPathDB" id="MicrosporidiaDB:ECANGB1_454"/>
<dbReference type="CDD" id="cd05009">
    <property type="entry name" value="SIS_GlmS_GlmD_2"/>
    <property type="match status" value="1"/>
</dbReference>
<dbReference type="GO" id="GO:0006002">
    <property type="term" value="P:fructose 6-phosphate metabolic process"/>
    <property type="evidence" value="ECO:0007669"/>
    <property type="project" value="TreeGrafter"/>
</dbReference>
<dbReference type="InterPro" id="IPR035490">
    <property type="entry name" value="GlmS/FrlB_SIS"/>
</dbReference>
<dbReference type="EMBL" id="LWDP01000015">
    <property type="protein sequence ID" value="ORD94582.1"/>
    <property type="molecule type" value="Genomic_DNA"/>
</dbReference>
<gene>
    <name evidence="2" type="primary">GFA1</name>
    <name evidence="2" type="ORF">ECANGB1_454</name>
</gene>
<dbReference type="Proteomes" id="UP000192639">
    <property type="component" value="Unassembled WGS sequence"/>
</dbReference>
<dbReference type="InterPro" id="IPR001347">
    <property type="entry name" value="SIS_dom"/>
</dbReference>
<dbReference type="PANTHER" id="PTHR10937">
    <property type="entry name" value="GLUCOSAMINE--FRUCTOSE-6-PHOSPHATE AMINOTRANSFERASE, ISOMERIZING"/>
    <property type="match status" value="1"/>
</dbReference>
<dbReference type="AlphaFoldDB" id="A0A1Y1S947"/>
<dbReference type="GO" id="GO:0004360">
    <property type="term" value="F:glutamine-fructose-6-phosphate transaminase (isomerizing) activity"/>
    <property type="evidence" value="ECO:0007669"/>
    <property type="project" value="TreeGrafter"/>
</dbReference>
<feature type="domain" description="SIS" evidence="1">
    <location>
        <begin position="2"/>
        <end position="93"/>
    </location>
</feature>
<dbReference type="Gene3D" id="3.40.50.10490">
    <property type="entry name" value="Glucose-6-phosphate isomerase like protein, domain 1"/>
    <property type="match status" value="1"/>
</dbReference>
<dbReference type="PANTHER" id="PTHR10937:SF0">
    <property type="entry name" value="GLUTAMINE--FRUCTOSE-6-PHOSPHATE TRANSAMINASE (ISOMERIZING)"/>
    <property type="match status" value="1"/>
</dbReference>
<proteinExistence type="predicted"/>
<dbReference type="OrthoDB" id="15235at2759"/>
<evidence type="ECO:0000313" key="2">
    <source>
        <dbReference type="EMBL" id="ORD94582.1"/>
    </source>
</evidence>
<protein>
    <submittedName>
        <fullName evidence="2">GFA1</fullName>
    </submittedName>
</protein>
<dbReference type="SUPFAM" id="SSF53697">
    <property type="entry name" value="SIS domain"/>
    <property type="match status" value="1"/>
</dbReference>
<evidence type="ECO:0000259" key="1">
    <source>
        <dbReference type="Pfam" id="PF01380"/>
    </source>
</evidence>
<reference evidence="2 3" key="1">
    <citation type="journal article" date="2017" name="Environ. Microbiol.">
        <title>Decay of the glycolytic pathway and adaptation to intranuclear parasitism within Enterocytozoonidae microsporidia.</title>
        <authorList>
            <person name="Wiredu Boakye D."/>
            <person name="Jaroenlak P."/>
            <person name="Prachumwat A."/>
            <person name="Williams T.A."/>
            <person name="Bateman K.S."/>
            <person name="Itsathitphaisarn O."/>
            <person name="Sritunyalucksana K."/>
            <person name="Paszkiewicz K.H."/>
            <person name="Moore K.A."/>
            <person name="Stentiford G.D."/>
            <person name="Williams B.A."/>
        </authorList>
    </citation>
    <scope>NUCLEOTIDE SEQUENCE [LARGE SCALE GENOMIC DNA]</scope>
    <source>
        <strain evidence="2 3">GB1</strain>
    </source>
</reference>
<dbReference type="GO" id="GO:0006047">
    <property type="term" value="P:UDP-N-acetylglucosamine metabolic process"/>
    <property type="evidence" value="ECO:0007669"/>
    <property type="project" value="TreeGrafter"/>
</dbReference>